<dbReference type="Gene3D" id="3.30.830.10">
    <property type="entry name" value="Metalloenzyme, LuxS/M16 peptidase-like"/>
    <property type="match status" value="4"/>
</dbReference>
<dbReference type="SUPFAM" id="SSF63411">
    <property type="entry name" value="LuxS/MPP-like metallohydrolase"/>
    <property type="match status" value="4"/>
</dbReference>
<feature type="domain" description="Peptidase M16 middle/third" evidence="11">
    <location>
        <begin position="374"/>
        <end position="660"/>
    </location>
</feature>
<organism evidence="13 14">
    <name type="scientific">Pseudocohnilembus persalinus</name>
    <name type="common">Ciliate</name>
    <dbReference type="NCBI Taxonomy" id="266149"/>
    <lineage>
        <taxon>Eukaryota</taxon>
        <taxon>Sar</taxon>
        <taxon>Alveolata</taxon>
        <taxon>Ciliophora</taxon>
        <taxon>Intramacronucleata</taxon>
        <taxon>Oligohymenophorea</taxon>
        <taxon>Scuticociliatia</taxon>
        <taxon>Philasterida</taxon>
        <taxon>Pseudocohnilembidae</taxon>
        <taxon>Pseudocohnilembus</taxon>
    </lineage>
</organism>
<evidence type="ECO:0000256" key="3">
    <source>
        <dbReference type="ARBA" id="ARBA00022670"/>
    </source>
</evidence>
<dbReference type="InterPro" id="IPR050626">
    <property type="entry name" value="Peptidase_M16"/>
</dbReference>
<evidence type="ECO:0000259" key="12">
    <source>
        <dbReference type="Pfam" id="PF22456"/>
    </source>
</evidence>
<feature type="domain" description="Peptidase M16 N-terminal" evidence="9">
    <location>
        <begin position="33"/>
        <end position="168"/>
    </location>
</feature>
<dbReference type="InterPro" id="IPR011249">
    <property type="entry name" value="Metalloenz_LuxS/M16"/>
</dbReference>
<dbReference type="GO" id="GO:0004222">
    <property type="term" value="F:metalloendopeptidase activity"/>
    <property type="evidence" value="ECO:0007669"/>
    <property type="project" value="InterPro"/>
</dbReference>
<dbReference type="FunFam" id="3.30.830.10:FF:000012">
    <property type="entry name" value="Protease 3"/>
    <property type="match status" value="1"/>
</dbReference>
<proteinExistence type="inferred from homology"/>
<evidence type="ECO:0000313" key="13">
    <source>
        <dbReference type="EMBL" id="KRW98169.1"/>
    </source>
</evidence>
<evidence type="ECO:0000256" key="2">
    <source>
        <dbReference type="ARBA" id="ARBA00007261"/>
    </source>
</evidence>
<evidence type="ECO:0000259" key="10">
    <source>
        <dbReference type="Pfam" id="PF05193"/>
    </source>
</evidence>
<dbReference type="FunFam" id="3.30.830.10:FF:000005">
    <property type="entry name" value="nardilysin isoform X1"/>
    <property type="match status" value="1"/>
</dbReference>
<dbReference type="Pfam" id="PF00675">
    <property type="entry name" value="Peptidase_M16"/>
    <property type="match status" value="1"/>
</dbReference>
<comment type="cofactor">
    <cofactor evidence="1">
        <name>Zn(2+)</name>
        <dbReference type="ChEBI" id="CHEBI:29105"/>
    </cofactor>
</comment>
<dbReference type="PANTHER" id="PTHR43690">
    <property type="entry name" value="NARDILYSIN"/>
    <property type="match status" value="1"/>
</dbReference>
<keyword evidence="3" id="KW-0645">Protease</keyword>
<keyword evidence="6" id="KW-0862">Zinc</keyword>
<dbReference type="Pfam" id="PF16187">
    <property type="entry name" value="Peptidase_M16_M"/>
    <property type="match status" value="1"/>
</dbReference>
<gene>
    <name evidence="13" type="ORF">PPERSA_02147</name>
</gene>
<evidence type="ECO:0000256" key="4">
    <source>
        <dbReference type="ARBA" id="ARBA00022723"/>
    </source>
</evidence>
<reference evidence="13 14" key="1">
    <citation type="journal article" date="2015" name="Sci. Rep.">
        <title>Genome of the facultative scuticociliatosis pathogen Pseudocohnilembus persalinus provides insight into its virulence through horizontal gene transfer.</title>
        <authorList>
            <person name="Xiong J."/>
            <person name="Wang G."/>
            <person name="Cheng J."/>
            <person name="Tian M."/>
            <person name="Pan X."/>
            <person name="Warren A."/>
            <person name="Jiang C."/>
            <person name="Yuan D."/>
            <person name="Miao W."/>
        </authorList>
    </citation>
    <scope>NUCLEOTIDE SEQUENCE [LARGE SCALE GENOMIC DNA]</scope>
    <source>
        <strain evidence="13">36N120E</strain>
    </source>
</reference>
<comment type="caution">
    <text evidence="13">The sequence shown here is derived from an EMBL/GenBank/DDBJ whole genome shotgun (WGS) entry which is preliminary data.</text>
</comment>
<sequence>MSDQKVQELKKVVQSPNDPREYKAIRLQNSLEVILISDPECDKSAASLNVNVGQLEDPEERQGIAHFLEHMLFQGTKTFPDEGEFDKYLTQNGGSHNAYTDLMQTVYYFQCSNKGFDGALDRFSRFFYESLFDPESADREMKAVDSEHQKNIQQDMWRGYQLLRHLSKKGNPYNKFGTGDLSTLQHPNIRDDLLKFYEKYYSANLMKLVVNSNESIEEIEKSVIEKFSPIVNKNYQRQSYGEVPFDKQNLGKIIKFQPIKDKNKLVIYWVIEDQLKYYKNCPSNYLSHIIGHEGRNSLYSKLKSEGLILELGCGKWDQMNLFSYFFVEIELTQKGIQNYEYVLQLVFSFIQMLKTKGPQKHVHDELKIVKELKFQNLDKQKGYSYVQSLADRMLKYDIEDVIKFNNLIGDFDETLLQKTMGQLTMDNCLIKISSKTFDDSIFDQTEPIYGTKYNIEDISEKIRCYYSEPLNVEGIDYPPSNEFLPKNMDLITQDFTNLPEYPSVVLQTESSLVYYKQDNKFRTPKGVIYWSIYTNDNGFVNNPKSNILAELWIEVFKESISEVLYEAEMAYLETYFQEAYNRLSFRIAGFTDSFGRFLHMFIKKICEFDPSQWESKFNDKLEHFENQYKNFPSNNPYQQVYQLRDKIFLTGQYDPELMLELIQQITFQDLLNFNKTWLLNVCFEWLFAGNISKEQVIQIVQHSEEQFIKNRNAKILPKGDIVELRNIQITSNPTIFWSRELPENESNSAVSVHYQVGTDNLVEKLQLDFVSKMVKSPFFDTMRTKQGLGYVVFSLSDENRGVYGFDFLIQSNVAGPHDLVQRIEIFVKEFDQEIENIKPEEFEQYKHSIEDDLKQKADSVLEEAKRYWGEINKHRYQFNRREILIEKLQSITLDQVKQFYKRVFIDNPSKLEIMLLSPGHKEEDNKIKQQRMESNPNLKQAQSIEWIKKTSSLFPDYDAKL</sequence>
<dbReference type="OrthoDB" id="952271at2759"/>
<evidence type="ECO:0000256" key="6">
    <source>
        <dbReference type="ARBA" id="ARBA00022833"/>
    </source>
</evidence>
<dbReference type="AlphaFoldDB" id="A0A0V0Q7F7"/>
<dbReference type="InterPro" id="IPR011765">
    <property type="entry name" value="Pept_M16_N"/>
</dbReference>
<feature type="domain" description="Coenzyme PQQ synthesis protein F-like C-terminal lobe" evidence="12">
    <location>
        <begin position="771"/>
        <end position="868"/>
    </location>
</feature>
<dbReference type="GO" id="GO:0046872">
    <property type="term" value="F:metal ion binding"/>
    <property type="evidence" value="ECO:0007669"/>
    <property type="project" value="UniProtKB-KW"/>
</dbReference>
<evidence type="ECO:0000259" key="11">
    <source>
        <dbReference type="Pfam" id="PF16187"/>
    </source>
</evidence>
<dbReference type="InterPro" id="IPR007863">
    <property type="entry name" value="Peptidase_M16_C"/>
</dbReference>
<keyword evidence="5" id="KW-0378">Hydrolase</keyword>
<evidence type="ECO:0000259" key="9">
    <source>
        <dbReference type="Pfam" id="PF00675"/>
    </source>
</evidence>
<dbReference type="OMA" id="WIFDEMK"/>
<dbReference type="PROSITE" id="PS00143">
    <property type="entry name" value="INSULINASE"/>
    <property type="match status" value="1"/>
</dbReference>
<name>A0A0V0Q7F7_PSEPJ</name>
<dbReference type="InterPro" id="IPR032632">
    <property type="entry name" value="Peptidase_M16_M"/>
</dbReference>
<accession>A0A0V0Q7F7</accession>
<dbReference type="EMBL" id="LDAU01000267">
    <property type="protein sequence ID" value="KRW98169.1"/>
    <property type="molecule type" value="Genomic_DNA"/>
</dbReference>
<evidence type="ECO:0000256" key="7">
    <source>
        <dbReference type="ARBA" id="ARBA00023049"/>
    </source>
</evidence>
<dbReference type="GO" id="GO:0006508">
    <property type="term" value="P:proteolysis"/>
    <property type="evidence" value="ECO:0007669"/>
    <property type="project" value="UniProtKB-KW"/>
</dbReference>
<dbReference type="Pfam" id="PF05193">
    <property type="entry name" value="Peptidase_M16_C"/>
    <property type="match status" value="1"/>
</dbReference>
<dbReference type="InParanoid" id="A0A0V0Q7F7"/>
<evidence type="ECO:0000256" key="5">
    <source>
        <dbReference type="ARBA" id="ARBA00022801"/>
    </source>
</evidence>
<dbReference type="PANTHER" id="PTHR43690:SF18">
    <property type="entry name" value="INSULIN-DEGRADING ENZYME-RELATED"/>
    <property type="match status" value="1"/>
</dbReference>
<evidence type="ECO:0000256" key="1">
    <source>
        <dbReference type="ARBA" id="ARBA00001947"/>
    </source>
</evidence>
<dbReference type="InterPro" id="IPR054734">
    <property type="entry name" value="PqqF-like_C_4"/>
</dbReference>
<protein>
    <submittedName>
        <fullName evidence="13">Metalloenzyme, LuxS/M16 peptidase-like protein</fullName>
    </submittedName>
</protein>
<keyword evidence="7" id="KW-0482">Metalloprotease</keyword>
<dbReference type="InterPro" id="IPR001431">
    <property type="entry name" value="Pept_M16_Zn_BS"/>
</dbReference>
<comment type="similarity">
    <text evidence="2 8">Belongs to the peptidase M16 family.</text>
</comment>
<evidence type="ECO:0000256" key="8">
    <source>
        <dbReference type="RuleBase" id="RU004447"/>
    </source>
</evidence>
<feature type="domain" description="Peptidase M16 C-terminal" evidence="10">
    <location>
        <begin position="190"/>
        <end position="367"/>
    </location>
</feature>
<keyword evidence="14" id="KW-1185">Reference proteome</keyword>
<dbReference type="Pfam" id="PF22456">
    <property type="entry name" value="PqqF-like_C_4"/>
    <property type="match status" value="1"/>
</dbReference>
<dbReference type="Proteomes" id="UP000054937">
    <property type="component" value="Unassembled WGS sequence"/>
</dbReference>
<evidence type="ECO:0000313" key="14">
    <source>
        <dbReference type="Proteomes" id="UP000054937"/>
    </source>
</evidence>
<keyword evidence="4" id="KW-0479">Metal-binding</keyword>
<dbReference type="GO" id="GO:0005737">
    <property type="term" value="C:cytoplasm"/>
    <property type="evidence" value="ECO:0007669"/>
    <property type="project" value="UniProtKB-ARBA"/>
</dbReference>